<dbReference type="InterPro" id="IPR036291">
    <property type="entry name" value="NAD(P)-bd_dom_sf"/>
</dbReference>
<evidence type="ECO:0000256" key="13">
    <source>
        <dbReference type="SAM" id="Phobius"/>
    </source>
</evidence>
<evidence type="ECO:0000256" key="2">
    <source>
        <dbReference type="ARBA" id="ARBA00006484"/>
    </source>
</evidence>
<evidence type="ECO:0000256" key="10">
    <source>
        <dbReference type="ARBA" id="ARBA00068717"/>
    </source>
</evidence>
<dbReference type="FunFam" id="3.40.50.720:FF:000131">
    <property type="entry name" value="Short-chain dehydrogenase/reductase 3"/>
    <property type="match status" value="1"/>
</dbReference>
<evidence type="ECO:0000313" key="15">
    <source>
        <dbReference type="Proteomes" id="UP000192578"/>
    </source>
</evidence>
<evidence type="ECO:0000256" key="5">
    <source>
        <dbReference type="ARBA" id="ARBA00022989"/>
    </source>
</evidence>
<evidence type="ECO:0000256" key="4">
    <source>
        <dbReference type="ARBA" id="ARBA00022857"/>
    </source>
</evidence>
<comment type="caution">
    <text evidence="14">The sequence shown here is derived from an EMBL/GenBank/DDBJ whole genome shotgun (WGS) entry which is preliminary data.</text>
</comment>
<gene>
    <name evidence="14" type="ORF">BV898_18104</name>
</gene>
<dbReference type="OrthoDB" id="10253736at2759"/>
<keyword evidence="4" id="KW-0521">NADP</keyword>
<evidence type="ECO:0000256" key="11">
    <source>
        <dbReference type="ARBA" id="ARBA00082544"/>
    </source>
</evidence>
<dbReference type="GO" id="GO:0052650">
    <property type="term" value="F:all-trans-retinol dehydrogenase (NADP+) activity"/>
    <property type="evidence" value="ECO:0007669"/>
    <property type="project" value="UniProtKB-ARBA"/>
</dbReference>
<evidence type="ECO:0000256" key="8">
    <source>
        <dbReference type="ARBA" id="ARBA00023136"/>
    </source>
</evidence>
<dbReference type="GO" id="GO:0005811">
    <property type="term" value="C:lipid droplet"/>
    <property type="evidence" value="ECO:0007669"/>
    <property type="project" value="TreeGrafter"/>
</dbReference>
<keyword evidence="8 13" id="KW-0472">Membrane</keyword>
<reference evidence="15" key="1">
    <citation type="submission" date="2017-01" db="EMBL/GenBank/DDBJ databases">
        <title>Comparative genomics of anhydrobiosis in the tardigrade Hypsibius dujardini.</title>
        <authorList>
            <person name="Yoshida Y."/>
            <person name="Koutsovoulos G."/>
            <person name="Laetsch D."/>
            <person name="Stevens L."/>
            <person name="Kumar S."/>
            <person name="Horikawa D."/>
            <person name="Ishino K."/>
            <person name="Komine S."/>
            <person name="Tomita M."/>
            <person name="Blaxter M."/>
            <person name="Arakawa K."/>
        </authorList>
    </citation>
    <scope>NUCLEOTIDE SEQUENCE [LARGE SCALE GENOMIC DNA]</scope>
    <source>
        <strain evidence="15">Z151</strain>
    </source>
</reference>
<dbReference type="InterPro" id="IPR002347">
    <property type="entry name" value="SDR_fam"/>
</dbReference>
<keyword evidence="15" id="KW-1185">Reference proteome</keyword>
<dbReference type="AlphaFoldDB" id="A0A9X6NIT3"/>
<dbReference type="SUPFAM" id="SSF51735">
    <property type="entry name" value="NAD(P)-binding Rossmann-fold domains"/>
    <property type="match status" value="1"/>
</dbReference>
<comment type="function">
    <text evidence="9">Catalyzes the reduction of all-trans-retinal to all-trans-retinol in the presence of NADPH.</text>
</comment>
<evidence type="ECO:0000313" key="14">
    <source>
        <dbReference type="EMBL" id="OWA53683.1"/>
    </source>
</evidence>
<evidence type="ECO:0000256" key="1">
    <source>
        <dbReference type="ARBA" id="ARBA00004141"/>
    </source>
</evidence>
<evidence type="ECO:0000256" key="9">
    <source>
        <dbReference type="ARBA" id="ARBA00059620"/>
    </source>
</evidence>
<dbReference type="GO" id="GO:0016020">
    <property type="term" value="C:membrane"/>
    <property type="evidence" value="ECO:0007669"/>
    <property type="project" value="UniProtKB-SubCell"/>
</dbReference>
<keyword evidence="3 13" id="KW-0812">Transmembrane</keyword>
<keyword evidence="7" id="KW-0443">Lipid metabolism</keyword>
<organism evidence="14 15">
    <name type="scientific">Hypsibius exemplaris</name>
    <name type="common">Freshwater tardigrade</name>
    <dbReference type="NCBI Taxonomy" id="2072580"/>
    <lineage>
        <taxon>Eukaryota</taxon>
        <taxon>Metazoa</taxon>
        <taxon>Ecdysozoa</taxon>
        <taxon>Tardigrada</taxon>
        <taxon>Eutardigrada</taxon>
        <taxon>Parachela</taxon>
        <taxon>Hypsibioidea</taxon>
        <taxon>Hypsibiidae</taxon>
        <taxon>Hypsibius</taxon>
    </lineage>
</organism>
<dbReference type="EMBL" id="MTYJ01000338">
    <property type="protein sequence ID" value="OWA53683.1"/>
    <property type="molecule type" value="Genomic_DNA"/>
</dbReference>
<evidence type="ECO:0000256" key="7">
    <source>
        <dbReference type="ARBA" id="ARBA00023098"/>
    </source>
</evidence>
<dbReference type="Pfam" id="PF00106">
    <property type="entry name" value="adh_short"/>
    <property type="match status" value="1"/>
</dbReference>
<evidence type="ECO:0000256" key="3">
    <source>
        <dbReference type="ARBA" id="ARBA00022692"/>
    </source>
</evidence>
<sequence>MSAQIIPELFLTILYVIYYSLESLALFLVPKRFRTRKDISNEIVLITGAGHGIGRALSLRFARLGCTVVLVDIDQTWLSETQDFVAEEGGTVYAYVCDVSNRKDVYACAKLIQTEVGNVSILVNNAGIVVAQFLLDLPDEDILRVFRTNCFSHFWTLKAFLPSMMDQNHGHIVTVASIVGKGAGGKASEYISSKFAAVGLHEAMEMELRALRRTGINMTLVCPALVDTGLFEGAEYSIVLDESGKGRQFSHLRRRK</sequence>
<dbReference type="CDD" id="cd05339">
    <property type="entry name" value="17beta-HSDXI-like_SDR_c"/>
    <property type="match status" value="1"/>
</dbReference>
<comment type="subcellular location">
    <subcellularLocation>
        <location evidence="1">Membrane</location>
        <topology evidence="1">Multi-pass membrane protein</topology>
    </subcellularLocation>
</comment>
<dbReference type="PRINTS" id="PR00081">
    <property type="entry name" value="GDHRDH"/>
</dbReference>
<proteinExistence type="inferred from homology"/>
<dbReference type="Gene3D" id="3.40.50.720">
    <property type="entry name" value="NAD(P)-binding Rossmann-like Domain"/>
    <property type="match status" value="1"/>
</dbReference>
<evidence type="ECO:0000256" key="6">
    <source>
        <dbReference type="ARBA" id="ARBA00023002"/>
    </source>
</evidence>
<name>A0A9X6NIT3_HYPEX</name>
<dbReference type="PRINTS" id="PR00080">
    <property type="entry name" value="SDRFAMILY"/>
</dbReference>
<dbReference type="Proteomes" id="UP000192578">
    <property type="component" value="Unassembled WGS sequence"/>
</dbReference>
<keyword evidence="6" id="KW-0560">Oxidoreductase</keyword>
<dbReference type="PANTHER" id="PTHR24322">
    <property type="entry name" value="PKSB"/>
    <property type="match status" value="1"/>
</dbReference>
<evidence type="ECO:0000256" key="12">
    <source>
        <dbReference type="RuleBase" id="RU000363"/>
    </source>
</evidence>
<feature type="transmembrane region" description="Helical" evidence="13">
    <location>
        <begin position="6"/>
        <end position="29"/>
    </location>
</feature>
<comment type="similarity">
    <text evidence="2 12">Belongs to the short-chain dehydrogenases/reductases (SDR) family.</text>
</comment>
<protein>
    <recommendedName>
        <fullName evidence="10">Short-chain dehydrogenase/reductase 3</fullName>
    </recommendedName>
    <alternativeName>
        <fullName evidence="11">Retinal short-chain dehydrogenase/reductase 1</fullName>
    </alternativeName>
</protein>
<accession>A0A9X6NIT3</accession>
<keyword evidence="5 13" id="KW-1133">Transmembrane helix</keyword>
<dbReference type="PANTHER" id="PTHR24322:SF736">
    <property type="entry name" value="RETINOL DEHYDROGENASE 10"/>
    <property type="match status" value="1"/>
</dbReference>